<sequence>MKKIAIVTMIILSSVVVFGQSVNLESTVLADTAKTSVTVQRIEVSSHGVSLKYDYKANAEDVLGIIVPNIKLDSTSSIGIIALKLGDGGPADQFIIDGWYTKRFGNYSFLFEAARITCANARPCDFAGVRISNHLFTVEAYDISSTMFSPEEWNKENHSLMAWAAFHPKHAYFSAGYSEKQYWFFAGTRDFQHFGNLTFLNVDPKTGNYWMRSQTGIGNVNQAFYSLEMYNLATSYLVVPIPFYQHFSPISTKGNTAFKIDSRRVSGVTTTEAIVSKNINHGWLGVAAGINSCFKPNQPLRVAPSFELYKEFKTEKGRAVVELRYDMLAKAASAYLIFNY</sequence>
<gene>
    <name evidence="2" type="ORF">CVU83_02305</name>
</gene>
<feature type="chain" id="PRO_5015000990" description="Outer membrane protein beta-barrel domain-containing protein" evidence="1">
    <location>
        <begin position="20"/>
        <end position="340"/>
    </location>
</feature>
<protein>
    <recommendedName>
        <fullName evidence="4">Outer membrane protein beta-barrel domain-containing protein</fullName>
    </recommendedName>
</protein>
<comment type="caution">
    <text evidence="2">The sequence shown here is derived from an EMBL/GenBank/DDBJ whole genome shotgun (WGS) entry which is preliminary data.</text>
</comment>
<evidence type="ECO:0000256" key="1">
    <source>
        <dbReference type="SAM" id="SignalP"/>
    </source>
</evidence>
<organism evidence="2 3">
    <name type="scientific">Candidatus Falkowbacteria bacterium HGW-Falkowbacteria-2</name>
    <dbReference type="NCBI Taxonomy" id="2013769"/>
    <lineage>
        <taxon>Bacteria</taxon>
        <taxon>Candidatus Falkowiibacteriota</taxon>
    </lineage>
</organism>
<dbReference type="AlphaFoldDB" id="A0A2N2DZX0"/>
<name>A0A2N2DZX0_9BACT</name>
<feature type="signal peptide" evidence="1">
    <location>
        <begin position="1"/>
        <end position="19"/>
    </location>
</feature>
<evidence type="ECO:0000313" key="3">
    <source>
        <dbReference type="Proteomes" id="UP000233325"/>
    </source>
</evidence>
<proteinExistence type="predicted"/>
<evidence type="ECO:0000313" key="2">
    <source>
        <dbReference type="EMBL" id="PKM87991.1"/>
    </source>
</evidence>
<dbReference type="EMBL" id="PHAH01000027">
    <property type="protein sequence ID" value="PKM87991.1"/>
    <property type="molecule type" value="Genomic_DNA"/>
</dbReference>
<dbReference type="Proteomes" id="UP000233325">
    <property type="component" value="Unassembled WGS sequence"/>
</dbReference>
<accession>A0A2N2DZX0</accession>
<keyword evidence="1" id="KW-0732">Signal</keyword>
<evidence type="ECO:0008006" key="4">
    <source>
        <dbReference type="Google" id="ProtNLM"/>
    </source>
</evidence>
<reference evidence="2 3" key="1">
    <citation type="journal article" date="2017" name="ISME J.">
        <title>Potential for microbial H2 and metal transformations associated with novel bacteria and archaea in deep terrestrial subsurface sediments.</title>
        <authorList>
            <person name="Hernsdorf A.W."/>
            <person name="Amano Y."/>
            <person name="Miyakawa K."/>
            <person name="Ise K."/>
            <person name="Suzuki Y."/>
            <person name="Anantharaman K."/>
            <person name="Probst A."/>
            <person name="Burstein D."/>
            <person name="Thomas B.C."/>
            <person name="Banfield J.F."/>
        </authorList>
    </citation>
    <scope>NUCLEOTIDE SEQUENCE [LARGE SCALE GENOMIC DNA]</scope>
    <source>
        <strain evidence="2">HGW-Falkowbacteria-2</strain>
    </source>
</reference>